<dbReference type="InterPro" id="IPR013785">
    <property type="entry name" value="Aldolase_TIM"/>
</dbReference>
<dbReference type="Gene3D" id="3.40.50.720">
    <property type="entry name" value="NAD(P)-binding Rossmann-like Domain"/>
    <property type="match status" value="1"/>
</dbReference>
<dbReference type="Gene3D" id="3.20.20.70">
    <property type="entry name" value="Aldolase class I"/>
    <property type="match status" value="1"/>
</dbReference>
<dbReference type="InterPro" id="IPR036188">
    <property type="entry name" value="FAD/NAD-bd_sf"/>
</dbReference>
<dbReference type="PRINTS" id="PR00469">
    <property type="entry name" value="PNDRDTASEII"/>
</dbReference>
<evidence type="ECO:0000256" key="2">
    <source>
        <dbReference type="ARBA" id="ARBA00001966"/>
    </source>
</evidence>
<keyword evidence="9" id="KW-0411">Iron-sulfur</keyword>
<dbReference type="GO" id="GO:0016491">
    <property type="term" value="F:oxidoreductase activity"/>
    <property type="evidence" value="ECO:0007669"/>
    <property type="project" value="UniProtKB-KW"/>
</dbReference>
<dbReference type="InterPro" id="IPR023753">
    <property type="entry name" value="FAD/NAD-binding_dom"/>
</dbReference>
<keyword evidence="7" id="KW-0560">Oxidoreductase</keyword>
<dbReference type="PANTHER" id="PTHR42917:SF2">
    <property type="entry name" value="2,4-DIENOYL-COA REDUCTASE [(2E)-ENOYL-COA-PRODUCING]"/>
    <property type="match status" value="1"/>
</dbReference>
<proteinExistence type="inferred from homology"/>
<gene>
    <name evidence="12" type="ORF">UQ64_10820</name>
</gene>
<dbReference type="InterPro" id="IPR051793">
    <property type="entry name" value="NADH:flavin_oxidoreductase"/>
</dbReference>
<evidence type="ECO:0000256" key="4">
    <source>
        <dbReference type="ARBA" id="ARBA00022630"/>
    </source>
</evidence>
<reference evidence="12 13" key="1">
    <citation type="journal article" date="2015" name="Int. Biodeterior. Biodegradation">
        <title>Physiological and genetic screening methods for the isolation of methyl tert-butyl ether-degrading bacteria for bioremediation purposes.</title>
        <authorList>
            <person name="Guisado I.M."/>
            <person name="Purswani J."/>
            <person name="Gonzalez Lopez J."/>
            <person name="Pozo C."/>
        </authorList>
    </citation>
    <scope>NUCLEOTIDE SEQUENCE [LARGE SCALE GENOMIC DNA]</scope>
    <source>
        <strain evidence="12 13">SH7</strain>
    </source>
</reference>
<feature type="domain" description="NADH:flavin oxidoreductase/NADH oxidase N-terminal" evidence="10">
    <location>
        <begin position="6"/>
        <end position="333"/>
    </location>
</feature>
<dbReference type="Gene3D" id="3.50.50.60">
    <property type="entry name" value="FAD/NAD(P)-binding domain"/>
    <property type="match status" value="1"/>
</dbReference>
<dbReference type="OrthoDB" id="9772736at2"/>
<evidence type="ECO:0000259" key="10">
    <source>
        <dbReference type="Pfam" id="PF00724"/>
    </source>
</evidence>
<evidence type="ECO:0000256" key="1">
    <source>
        <dbReference type="ARBA" id="ARBA00001917"/>
    </source>
</evidence>
<name>A0A0W1B170_9BACL</name>
<dbReference type="RefSeq" id="WP_060622838.1">
    <property type="nucleotide sequence ID" value="NZ_LCZJ02000018.1"/>
</dbReference>
<dbReference type="GO" id="GO:0046872">
    <property type="term" value="F:metal ion binding"/>
    <property type="evidence" value="ECO:0007669"/>
    <property type="project" value="UniProtKB-KW"/>
</dbReference>
<comment type="cofactor">
    <cofactor evidence="1">
        <name>FMN</name>
        <dbReference type="ChEBI" id="CHEBI:58210"/>
    </cofactor>
</comment>
<evidence type="ECO:0000256" key="5">
    <source>
        <dbReference type="ARBA" id="ARBA00022643"/>
    </source>
</evidence>
<evidence type="ECO:0000256" key="6">
    <source>
        <dbReference type="ARBA" id="ARBA00022723"/>
    </source>
</evidence>
<sequence length="641" mass="68756">MEFAHLFSKGTIGNMELKNRVILPAMGTKMNAPGGYVSERLIDYHVARAKGGNGLNTVEVTTIHPTAASDDAPALYDDKFIPGMTQLAQAIRDAGGKSCLQLWHGGKVTPNLIQVSSSPVPFEGVTHIPRELEHHEVSEMVQAYADAASRAKKAGFDSVEFHAGHGYLPQQFLSPAMNFRQDEYGGSWENRCRFPLACIRAIREAVGSEFPILMRISAIEDLPGGLTLEDMKLFSKHAEEAGIDAINVSRGVPSGAAIKYEVPPIDLPVGFNVDNAAQIKSAVNIPVIAVGRINDPAVADRIIAEGLADFVAIGRAQLADPEFCNKALAGRADTIVKCVGCDQGCFDGFVNPKVPFISCVFNPATGRESEYELQRTSTPKKVLIAGGGPAGLEAAVTLKRRGHSPILCEKNDILGGQLYIAGAAPRKEEMAAAALNMGEAAKREGVEIRMNTEVTPELIQEISPDEVILAIGSTPIIPPVEGVLNSHVVNSHAVLWGTAHPEGRVVIIGGGLVGLEVAELLVERGNQITVVEMQDDVANDLGILRKICVMESLYGHGVKLMTNSKCMAIQKDSVMVEKDGELHSLPADYVVIAVGSRALNKQTLQDFLEESAIPYHVIGDAVQARRALNAIWEGAELARRI</sequence>
<protein>
    <submittedName>
        <fullName evidence="12">NADH oxidase</fullName>
    </submittedName>
</protein>
<organism evidence="12 13">
    <name type="scientific">Paenibacillus etheri</name>
    <dbReference type="NCBI Taxonomy" id="1306852"/>
    <lineage>
        <taxon>Bacteria</taxon>
        <taxon>Bacillati</taxon>
        <taxon>Bacillota</taxon>
        <taxon>Bacilli</taxon>
        <taxon>Bacillales</taxon>
        <taxon>Paenibacillaceae</taxon>
        <taxon>Paenibacillus</taxon>
    </lineage>
</organism>
<keyword evidence="8" id="KW-0408">Iron</keyword>
<dbReference type="InterPro" id="IPR001155">
    <property type="entry name" value="OxRdtase_FMN_N"/>
</dbReference>
<evidence type="ECO:0000256" key="9">
    <source>
        <dbReference type="ARBA" id="ARBA00023014"/>
    </source>
</evidence>
<dbReference type="PANTHER" id="PTHR42917">
    <property type="entry name" value="2,4-DIENOYL-COA REDUCTASE"/>
    <property type="match status" value="1"/>
</dbReference>
<evidence type="ECO:0000256" key="8">
    <source>
        <dbReference type="ARBA" id="ARBA00023004"/>
    </source>
</evidence>
<evidence type="ECO:0000259" key="11">
    <source>
        <dbReference type="Pfam" id="PF07992"/>
    </source>
</evidence>
<keyword evidence="13" id="KW-1185">Reference proteome</keyword>
<dbReference type="EMBL" id="LCZJ02000018">
    <property type="protein sequence ID" value="KTD87313.1"/>
    <property type="molecule type" value="Genomic_DNA"/>
</dbReference>
<evidence type="ECO:0000256" key="3">
    <source>
        <dbReference type="ARBA" id="ARBA00011048"/>
    </source>
</evidence>
<evidence type="ECO:0000256" key="7">
    <source>
        <dbReference type="ARBA" id="ARBA00023002"/>
    </source>
</evidence>
<comment type="similarity">
    <text evidence="3">In the N-terminal section; belongs to the NADH:flavin oxidoreductase/NADH oxidase family.</text>
</comment>
<dbReference type="Pfam" id="PF07992">
    <property type="entry name" value="Pyr_redox_2"/>
    <property type="match status" value="1"/>
</dbReference>
<dbReference type="Pfam" id="PF00724">
    <property type="entry name" value="Oxidored_FMN"/>
    <property type="match status" value="1"/>
</dbReference>
<dbReference type="CDD" id="cd02803">
    <property type="entry name" value="OYE_like_FMN_family"/>
    <property type="match status" value="1"/>
</dbReference>
<dbReference type="AlphaFoldDB" id="A0A0W1B170"/>
<dbReference type="Proteomes" id="UP000054709">
    <property type="component" value="Unassembled WGS sequence"/>
</dbReference>
<accession>A0A0W1B170</accession>
<dbReference type="SUPFAM" id="SSF51905">
    <property type="entry name" value="FAD/NAD(P)-binding domain"/>
    <property type="match status" value="1"/>
</dbReference>
<dbReference type="GO" id="GO:0010181">
    <property type="term" value="F:FMN binding"/>
    <property type="evidence" value="ECO:0007669"/>
    <property type="project" value="InterPro"/>
</dbReference>
<dbReference type="SUPFAM" id="SSF51395">
    <property type="entry name" value="FMN-linked oxidoreductases"/>
    <property type="match status" value="1"/>
</dbReference>
<keyword evidence="5" id="KW-0288">FMN</keyword>
<keyword evidence="4" id="KW-0285">Flavoprotein</keyword>
<comment type="caution">
    <text evidence="12">The sequence shown here is derived from an EMBL/GenBank/DDBJ whole genome shotgun (WGS) entry which is preliminary data.</text>
</comment>
<comment type="cofactor">
    <cofactor evidence="2">
        <name>[4Fe-4S] cluster</name>
        <dbReference type="ChEBI" id="CHEBI:49883"/>
    </cofactor>
</comment>
<dbReference type="GO" id="GO:0051536">
    <property type="term" value="F:iron-sulfur cluster binding"/>
    <property type="evidence" value="ECO:0007669"/>
    <property type="project" value="UniProtKB-KW"/>
</dbReference>
<evidence type="ECO:0000313" key="13">
    <source>
        <dbReference type="Proteomes" id="UP000054709"/>
    </source>
</evidence>
<dbReference type="PRINTS" id="PR00368">
    <property type="entry name" value="FADPNR"/>
</dbReference>
<keyword evidence="6" id="KW-0479">Metal-binding</keyword>
<evidence type="ECO:0000313" key="12">
    <source>
        <dbReference type="EMBL" id="KTD87313.1"/>
    </source>
</evidence>
<feature type="domain" description="FAD/NAD(P)-binding" evidence="11">
    <location>
        <begin position="381"/>
        <end position="599"/>
    </location>
</feature>